<evidence type="ECO:0000256" key="3">
    <source>
        <dbReference type="ARBA" id="ARBA00022679"/>
    </source>
</evidence>
<feature type="region of interest" description="Disordered" evidence="7">
    <location>
        <begin position="439"/>
        <end position="459"/>
    </location>
</feature>
<keyword evidence="10" id="KW-1185">Reference proteome</keyword>
<sequence length="552" mass="62269">MISKSGDIKIIDFGLSNLFDKKHLLKTYCGSLYFAAPELLSAHPYIGPEVDVWSFGVVLYVLVCGKVPFDDQSVSALHSKIKKGHVEYPDNLSKECVSLLSRMLVVNPVERASLKEVMNHPWMTKGFDGPPPHYLPHRVPLKLPLNYDVIDTIVELQLGTEDQVTRELTEILGSPEYHLAVRNWNIKNNVFEDHSLELYDEKIPDPTIGYHPLISIYYLVYEMRQRKKLNEEAYKSHIQSLQERKLQQKQQQQQQQQLYSQPQSQPQHPQLHLDTAPSHIPSNRVVSQPVPQNYQHNQSNQRTPTPPSLPFPQAAYKSPHSPSSDVAPQILENLRISSPHSSNRSNTIRDRVQEENSKQYQQQQQLPPPVSGSGGSPAINFLPKSDEIKSQGLGRSTSSSRRAEINYSNLTDANAAANNSGNTGIGIISSSSKTNKNYLNDSASNYQDAHETNSEATTPSIKILPTSNMKDTENVVRRVGSLRITSKEKQQMSLPPLPQTSKQQIQQHQQHQRAISAYTAAEFQQEQNSKPSRMASMRNPDRQQQVTQESIP</sequence>
<dbReference type="Proteomes" id="UP001165120">
    <property type="component" value="Unassembled WGS sequence"/>
</dbReference>
<dbReference type="PANTHER" id="PTHR24346">
    <property type="entry name" value="MAP/MICROTUBULE AFFINITY-REGULATING KINASE"/>
    <property type="match status" value="1"/>
</dbReference>
<dbReference type="Gene3D" id="1.10.510.10">
    <property type="entry name" value="Transferase(Phosphotransferase) domain 1"/>
    <property type="match status" value="1"/>
</dbReference>
<reference evidence="9" key="1">
    <citation type="submission" date="2023-04" db="EMBL/GenBank/DDBJ databases">
        <title>Candida boidinii NBRC 10035.</title>
        <authorList>
            <person name="Ichikawa N."/>
            <person name="Sato H."/>
            <person name="Tonouchi N."/>
        </authorList>
    </citation>
    <scope>NUCLEOTIDE SEQUENCE</scope>
    <source>
        <strain evidence="9">NBRC 10035</strain>
    </source>
</reference>
<keyword evidence="5" id="KW-0418">Kinase</keyword>
<comment type="caution">
    <text evidence="9">The sequence shown here is derived from an EMBL/GenBank/DDBJ whole genome shotgun (WGS) entry which is preliminary data.</text>
</comment>
<evidence type="ECO:0000256" key="1">
    <source>
        <dbReference type="ARBA" id="ARBA00010791"/>
    </source>
</evidence>
<proteinExistence type="inferred from homology"/>
<feature type="compositionally biased region" description="Basic and acidic residues" evidence="7">
    <location>
        <begin position="347"/>
        <end position="357"/>
    </location>
</feature>
<evidence type="ECO:0000313" key="10">
    <source>
        <dbReference type="Proteomes" id="UP001165120"/>
    </source>
</evidence>
<dbReference type="PANTHER" id="PTHR24346:SF82">
    <property type="entry name" value="KP78A-RELATED"/>
    <property type="match status" value="1"/>
</dbReference>
<feature type="compositionally biased region" description="Polar residues" evidence="7">
    <location>
        <begin position="522"/>
        <end position="531"/>
    </location>
</feature>
<comment type="similarity">
    <text evidence="1">Belongs to the protein kinase superfamily. CAMK Ser/Thr protein kinase family. NIM1 subfamily.</text>
</comment>
<dbReference type="Pfam" id="PF00069">
    <property type="entry name" value="Pkinase"/>
    <property type="match status" value="1"/>
</dbReference>
<keyword evidence="6" id="KW-0067">ATP-binding</keyword>
<evidence type="ECO:0000256" key="2">
    <source>
        <dbReference type="ARBA" id="ARBA00022527"/>
    </source>
</evidence>
<feature type="compositionally biased region" description="Polar residues" evidence="7">
    <location>
        <begin position="542"/>
        <end position="552"/>
    </location>
</feature>
<feature type="region of interest" description="Disordered" evidence="7">
    <location>
        <begin position="484"/>
        <end position="552"/>
    </location>
</feature>
<dbReference type="SUPFAM" id="SSF56112">
    <property type="entry name" value="Protein kinase-like (PK-like)"/>
    <property type="match status" value="1"/>
</dbReference>
<gene>
    <name evidence="9" type="ORF">Cboi02_000577000</name>
</gene>
<dbReference type="PROSITE" id="PS50011">
    <property type="entry name" value="PROTEIN_KINASE_DOM"/>
    <property type="match status" value="1"/>
</dbReference>
<evidence type="ECO:0000256" key="7">
    <source>
        <dbReference type="SAM" id="MobiDB-lite"/>
    </source>
</evidence>
<dbReference type="GO" id="GO:0004674">
    <property type="term" value="F:protein serine/threonine kinase activity"/>
    <property type="evidence" value="ECO:0007669"/>
    <property type="project" value="UniProtKB-KW"/>
</dbReference>
<keyword evidence="3" id="KW-0808">Transferase</keyword>
<dbReference type="GO" id="GO:0035556">
    <property type="term" value="P:intracellular signal transduction"/>
    <property type="evidence" value="ECO:0007669"/>
    <property type="project" value="TreeGrafter"/>
</dbReference>
<feature type="compositionally biased region" description="Polar residues" evidence="7">
    <location>
        <begin position="335"/>
        <end position="346"/>
    </location>
</feature>
<feature type="domain" description="Protein kinase" evidence="8">
    <location>
        <begin position="1"/>
        <end position="123"/>
    </location>
</feature>
<dbReference type="SMART" id="SM00220">
    <property type="entry name" value="S_TKc"/>
    <property type="match status" value="1"/>
</dbReference>
<evidence type="ECO:0000256" key="4">
    <source>
        <dbReference type="ARBA" id="ARBA00022741"/>
    </source>
</evidence>
<evidence type="ECO:0000259" key="8">
    <source>
        <dbReference type="PROSITE" id="PS50011"/>
    </source>
</evidence>
<name>A0A9W6WJQ5_CANBO</name>
<organism evidence="9 10">
    <name type="scientific">Candida boidinii</name>
    <name type="common">Yeast</name>
    <dbReference type="NCBI Taxonomy" id="5477"/>
    <lineage>
        <taxon>Eukaryota</taxon>
        <taxon>Fungi</taxon>
        <taxon>Dikarya</taxon>
        <taxon>Ascomycota</taxon>
        <taxon>Saccharomycotina</taxon>
        <taxon>Pichiomycetes</taxon>
        <taxon>Pichiales</taxon>
        <taxon>Pichiaceae</taxon>
        <taxon>Ogataea</taxon>
        <taxon>Ogataea/Candida clade</taxon>
    </lineage>
</organism>
<dbReference type="GO" id="GO:0005524">
    <property type="term" value="F:ATP binding"/>
    <property type="evidence" value="ECO:0007669"/>
    <property type="project" value="UniProtKB-KW"/>
</dbReference>
<dbReference type="InterPro" id="IPR011009">
    <property type="entry name" value="Kinase-like_dom_sf"/>
</dbReference>
<dbReference type="AlphaFoldDB" id="A0A9W6WJQ5"/>
<dbReference type="EMBL" id="BSXN01003018">
    <property type="protein sequence ID" value="GME78286.1"/>
    <property type="molecule type" value="Genomic_DNA"/>
</dbReference>
<dbReference type="FunFam" id="1.10.510.10:FF:000571">
    <property type="entry name" value="Maternal embryonic leucine zipper kinase"/>
    <property type="match status" value="1"/>
</dbReference>
<evidence type="ECO:0000256" key="6">
    <source>
        <dbReference type="ARBA" id="ARBA00022840"/>
    </source>
</evidence>
<dbReference type="GO" id="GO:0005737">
    <property type="term" value="C:cytoplasm"/>
    <property type="evidence" value="ECO:0007669"/>
    <property type="project" value="TreeGrafter"/>
</dbReference>
<keyword evidence="2" id="KW-0723">Serine/threonine-protein kinase</keyword>
<protein>
    <submittedName>
        <fullName evidence="9">Unnamed protein product</fullName>
    </submittedName>
</protein>
<evidence type="ECO:0000313" key="9">
    <source>
        <dbReference type="EMBL" id="GME78286.1"/>
    </source>
</evidence>
<feature type="region of interest" description="Disordered" evidence="7">
    <location>
        <begin position="243"/>
        <end position="401"/>
    </location>
</feature>
<dbReference type="GO" id="GO:0000226">
    <property type="term" value="P:microtubule cytoskeleton organization"/>
    <property type="evidence" value="ECO:0007669"/>
    <property type="project" value="TreeGrafter"/>
</dbReference>
<keyword evidence="4" id="KW-0547">Nucleotide-binding</keyword>
<accession>A0A9W6WJQ5</accession>
<feature type="compositionally biased region" description="Polar residues" evidence="7">
    <location>
        <begin position="280"/>
        <end position="303"/>
    </location>
</feature>
<feature type="compositionally biased region" description="Low complexity" evidence="7">
    <location>
        <begin position="248"/>
        <end position="273"/>
    </location>
</feature>
<dbReference type="InterPro" id="IPR000719">
    <property type="entry name" value="Prot_kinase_dom"/>
</dbReference>
<evidence type="ECO:0000256" key="5">
    <source>
        <dbReference type="ARBA" id="ARBA00022777"/>
    </source>
</evidence>